<organism evidence="3 4">
    <name type="scientific">Spongiibacter nanhainus</name>
    <dbReference type="NCBI Taxonomy" id="2794344"/>
    <lineage>
        <taxon>Bacteria</taxon>
        <taxon>Pseudomonadati</taxon>
        <taxon>Pseudomonadota</taxon>
        <taxon>Gammaproteobacteria</taxon>
        <taxon>Cellvibrionales</taxon>
        <taxon>Spongiibacteraceae</taxon>
        <taxon>Spongiibacter</taxon>
    </lineage>
</organism>
<feature type="signal peptide" evidence="2">
    <location>
        <begin position="1"/>
        <end position="22"/>
    </location>
</feature>
<protein>
    <submittedName>
        <fullName evidence="3">DUF2946 family protein</fullName>
    </submittedName>
</protein>
<evidence type="ECO:0000256" key="1">
    <source>
        <dbReference type="SAM" id="MobiDB-lite"/>
    </source>
</evidence>
<dbReference type="KEGG" id="snan:I6N98_09645"/>
<feature type="compositionally biased region" description="Polar residues" evidence="1">
    <location>
        <begin position="46"/>
        <end position="59"/>
    </location>
</feature>
<name>A0A7T4QXS9_9GAMM</name>
<dbReference type="RefSeq" id="WP_198568185.1">
    <property type="nucleotide sequence ID" value="NZ_CP066167.1"/>
</dbReference>
<feature type="chain" id="PRO_5032939597" evidence="2">
    <location>
        <begin position="23"/>
        <end position="114"/>
    </location>
</feature>
<dbReference type="EMBL" id="CP066167">
    <property type="protein sequence ID" value="QQD16666.1"/>
    <property type="molecule type" value="Genomic_DNA"/>
</dbReference>
<evidence type="ECO:0000256" key="2">
    <source>
        <dbReference type="SAM" id="SignalP"/>
    </source>
</evidence>
<proteinExistence type="predicted"/>
<dbReference type="InterPro" id="IPR021333">
    <property type="entry name" value="DUF2946"/>
</dbReference>
<dbReference type="Proteomes" id="UP000596063">
    <property type="component" value="Chromosome"/>
</dbReference>
<evidence type="ECO:0000313" key="4">
    <source>
        <dbReference type="Proteomes" id="UP000596063"/>
    </source>
</evidence>
<feature type="region of interest" description="Disordered" evidence="1">
    <location>
        <begin position="30"/>
        <end position="60"/>
    </location>
</feature>
<reference evidence="3 4" key="1">
    <citation type="submission" date="2020-12" db="EMBL/GenBank/DDBJ databases">
        <authorList>
            <person name="Shan Y."/>
        </authorList>
    </citation>
    <scope>NUCLEOTIDE SEQUENCE [LARGE SCALE GENOMIC DNA]</scope>
    <source>
        <strain evidence="4">csc3.9</strain>
    </source>
</reference>
<dbReference type="AlphaFoldDB" id="A0A7T4QXS9"/>
<keyword evidence="2" id="KW-0732">Signal</keyword>
<sequence>MAKNWTLILFAVLMVVQSLSIAADVSPIHSDHQPHELADMSGGDGSTQATDPSPGSDHNTPLGHCHSCHCHGSHMLLSMQLPTLPTASSNQVTLRYIVDHPSPLIAAILRPPIA</sequence>
<keyword evidence="4" id="KW-1185">Reference proteome</keyword>
<dbReference type="Pfam" id="PF11162">
    <property type="entry name" value="DUF2946"/>
    <property type="match status" value="1"/>
</dbReference>
<evidence type="ECO:0000313" key="3">
    <source>
        <dbReference type="EMBL" id="QQD16666.1"/>
    </source>
</evidence>
<gene>
    <name evidence="3" type="ORF">I6N98_09645</name>
</gene>
<accession>A0A7T4QXS9</accession>